<evidence type="ECO:0000313" key="3">
    <source>
        <dbReference type="Proteomes" id="UP001590950"/>
    </source>
</evidence>
<gene>
    <name evidence="2" type="ORF">N7G274_001890</name>
</gene>
<evidence type="ECO:0000313" key="2">
    <source>
        <dbReference type="EMBL" id="KAL2046443.1"/>
    </source>
</evidence>
<comment type="caution">
    <text evidence="2">The sequence shown here is derived from an EMBL/GenBank/DDBJ whole genome shotgun (WGS) entry which is preliminary data.</text>
</comment>
<protein>
    <submittedName>
        <fullName evidence="2">Uncharacterized protein</fullName>
    </submittedName>
</protein>
<name>A0ABR4AMV2_9LECA</name>
<accession>A0ABR4AMV2</accession>
<feature type="compositionally biased region" description="Polar residues" evidence="1">
    <location>
        <begin position="184"/>
        <end position="197"/>
    </location>
</feature>
<evidence type="ECO:0000256" key="1">
    <source>
        <dbReference type="SAM" id="MobiDB-lite"/>
    </source>
</evidence>
<feature type="region of interest" description="Disordered" evidence="1">
    <location>
        <begin position="180"/>
        <end position="206"/>
    </location>
</feature>
<proteinExistence type="predicted"/>
<keyword evidence="3" id="KW-1185">Reference proteome</keyword>
<organism evidence="2 3">
    <name type="scientific">Stereocaulon virgatum</name>
    <dbReference type="NCBI Taxonomy" id="373712"/>
    <lineage>
        <taxon>Eukaryota</taxon>
        <taxon>Fungi</taxon>
        <taxon>Dikarya</taxon>
        <taxon>Ascomycota</taxon>
        <taxon>Pezizomycotina</taxon>
        <taxon>Lecanoromycetes</taxon>
        <taxon>OSLEUM clade</taxon>
        <taxon>Lecanoromycetidae</taxon>
        <taxon>Lecanorales</taxon>
        <taxon>Lecanorineae</taxon>
        <taxon>Stereocaulaceae</taxon>
        <taxon>Stereocaulon</taxon>
    </lineage>
</organism>
<dbReference type="Proteomes" id="UP001590950">
    <property type="component" value="Unassembled WGS sequence"/>
</dbReference>
<sequence>MTQASKDPTFCDFDVIIPDEDLDPMLRDDYDPTYCVSNGLPSWYTRPVPLNRIPPLLAFDELLGSAPPAKDFEQIFNQADEALDRFNISNTESGDLSYAQARRFLGPHQHLLIEVPRNNLIHTYPEGPINYRYREEHFRTPTRHQTGNIAAQTSQHHTPGALIHVDGDTAMLHNLQHRRELTAPTPQIQVRRQQQNPRGHPPQPQVKARRILEHIVTDLSKSEGRVSAIEPNSDHNPNNPYMFPSLQTYSIDPPPHLYWCREINGGYSLRNLDEIEHQLQPGYWAETRNKRPFFVRTRVEVEEQPGKCFKSLERLRAYMCRR</sequence>
<dbReference type="EMBL" id="JBEFKJ010000004">
    <property type="protein sequence ID" value="KAL2046443.1"/>
    <property type="molecule type" value="Genomic_DNA"/>
</dbReference>
<reference evidence="2 3" key="1">
    <citation type="submission" date="2024-09" db="EMBL/GenBank/DDBJ databases">
        <title>Rethinking Asexuality: The Enigmatic Case of Functional Sexual Genes in Lepraria (Stereocaulaceae).</title>
        <authorList>
            <person name="Doellman M."/>
            <person name="Sun Y."/>
            <person name="Barcenas-Pena A."/>
            <person name="Lumbsch H.T."/>
            <person name="Grewe F."/>
        </authorList>
    </citation>
    <scope>NUCLEOTIDE SEQUENCE [LARGE SCALE GENOMIC DNA]</scope>
    <source>
        <strain evidence="2 3">Mercado 3170</strain>
    </source>
</reference>